<keyword evidence="3" id="KW-1185">Reference proteome</keyword>
<protein>
    <submittedName>
        <fullName evidence="2">Uncharacterized protein</fullName>
    </submittedName>
</protein>
<sequence length="113" mass="12977">MKGTGEGEQKQEEEGKWHPLAEKFSPRERIQLLNVLTENIYQKSIAEACVVTPQAVSSWICKKGFYPGNEASVYLLKLDQRVKPEETARIVKNGIERYIDELEKIGIEIREDL</sequence>
<name>A0A133UM50_9EURY</name>
<gene>
    <name evidence="2" type="ORF">AKJ37_06920</name>
</gene>
<dbReference type="Proteomes" id="UP000070463">
    <property type="component" value="Unassembled WGS sequence"/>
</dbReference>
<reference evidence="2 3" key="1">
    <citation type="journal article" date="2016" name="Sci. Rep.">
        <title>Metabolic traits of an uncultured archaeal lineage -MSBL1- from brine pools of the Red Sea.</title>
        <authorList>
            <person name="Mwirichia R."/>
            <person name="Alam I."/>
            <person name="Rashid M."/>
            <person name="Vinu M."/>
            <person name="Ba-Alawi W."/>
            <person name="Anthony Kamau A."/>
            <person name="Kamanda Ngugi D."/>
            <person name="Goker M."/>
            <person name="Klenk H.P."/>
            <person name="Bajic V."/>
            <person name="Stingl U."/>
        </authorList>
    </citation>
    <scope>NUCLEOTIDE SEQUENCE [LARGE SCALE GENOMIC DNA]</scope>
    <source>
        <strain evidence="2">SCGC-AAA259I09</strain>
    </source>
</reference>
<organism evidence="2 3">
    <name type="scientific">candidate division MSBL1 archaeon SCGC-AAA259I09</name>
    <dbReference type="NCBI Taxonomy" id="1698267"/>
    <lineage>
        <taxon>Archaea</taxon>
        <taxon>Methanobacteriati</taxon>
        <taxon>Methanobacteriota</taxon>
        <taxon>candidate division MSBL1</taxon>
    </lineage>
</organism>
<dbReference type="EMBL" id="LHXR01000146">
    <property type="protein sequence ID" value="KXA95318.1"/>
    <property type="molecule type" value="Genomic_DNA"/>
</dbReference>
<accession>A0A133UM50</accession>
<proteinExistence type="predicted"/>
<dbReference type="AlphaFoldDB" id="A0A133UM50"/>
<evidence type="ECO:0000313" key="2">
    <source>
        <dbReference type="EMBL" id="KXA95318.1"/>
    </source>
</evidence>
<feature type="region of interest" description="Disordered" evidence="1">
    <location>
        <begin position="1"/>
        <end position="22"/>
    </location>
</feature>
<evidence type="ECO:0000256" key="1">
    <source>
        <dbReference type="SAM" id="MobiDB-lite"/>
    </source>
</evidence>
<comment type="caution">
    <text evidence="2">The sequence shown here is derived from an EMBL/GenBank/DDBJ whole genome shotgun (WGS) entry which is preliminary data.</text>
</comment>
<evidence type="ECO:0000313" key="3">
    <source>
        <dbReference type="Proteomes" id="UP000070463"/>
    </source>
</evidence>